<evidence type="ECO:0000259" key="4">
    <source>
        <dbReference type="PROSITE" id="PS51736"/>
    </source>
</evidence>
<evidence type="ECO:0000256" key="3">
    <source>
        <dbReference type="SAM" id="MobiDB-lite"/>
    </source>
</evidence>
<sequence length="495" mass="54864">MTTHLIIGRPRPDLSTGRPRDPSGSAITRTGAARRTRPLRPRFVPGRVEDPLELAWHWPCSEAALGWRWTVDAVRLASLRVRDILEEHRTPVRGHDRSGRERTSSAPKPWPRISTDHQNLEAQRDALTAAGCERIFTDTMSGASESRPGLAALLDYARAGDTVMVVALDRLERSLSGVIRTIETLTTAGVLLRSQREGIDYATPTGRMLAGIFGALAEYERELMHERAAAARAAARPGPAHRSASAPVPRPNPAGPLAALELREVECAGFERHVPDHLERLGCRPGHRRERRLWPMLHVTRSHPMRPHGGRSRGTSPRDGSCDRRRRAGIRPVSYRRTVITPSTPDSSEDTGLDAGLRTSRPPSRFSPVRRWVLDSVTELHGLREGLRQEINTRARAREDRLLDGIAHSLVLVASELATNAIRHGRPPTIVELLQHDTLFLLTVADHDLSNQPRIAGDRPPGEGGFGLQIARRLSVDVGWYRTNTVKVVWAEIGP</sequence>
<protein>
    <recommendedName>
        <fullName evidence="4">Resolvase/invertase-type recombinase catalytic domain-containing protein</fullName>
    </recommendedName>
</protein>
<dbReference type="EMBL" id="BJLR01000009">
    <property type="protein sequence ID" value="GEA87008.1"/>
    <property type="molecule type" value="Genomic_DNA"/>
</dbReference>
<dbReference type="CDD" id="cd03768">
    <property type="entry name" value="SR_ResInv"/>
    <property type="match status" value="1"/>
</dbReference>
<dbReference type="InterPro" id="IPR003594">
    <property type="entry name" value="HATPase_dom"/>
</dbReference>
<feature type="region of interest" description="Disordered" evidence="3">
    <location>
        <begin position="1"/>
        <end position="37"/>
    </location>
</feature>
<feature type="region of interest" description="Disordered" evidence="3">
    <location>
        <begin position="91"/>
        <end position="118"/>
    </location>
</feature>
<dbReference type="Gene3D" id="3.40.50.1390">
    <property type="entry name" value="Resolvase, N-terminal catalytic domain"/>
    <property type="match status" value="1"/>
</dbReference>
<comment type="caution">
    <text evidence="5">The sequence shown here is derived from an EMBL/GenBank/DDBJ whole genome shotgun (WGS) entry which is preliminary data.</text>
</comment>
<feature type="domain" description="Resolvase/invertase-type recombinase catalytic" evidence="4">
    <location>
        <begin position="106"/>
        <end position="239"/>
    </location>
</feature>
<feature type="compositionally biased region" description="Basic and acidic residues" evidence="3">
    <location>
        <begin position="91"/>
        <end position="103"/>
    </location>
</feature>
<keyword evidence="2" id="KW-0233">DNA recombination</keyword>
<dbReference type="Pfam" id="PF00239">
    <property type="entry name" value="Resolvase"/>
    <property type="match status" value="1"/>
</dbReference>
<dbReference type="PANTHER" id="PTHR30461:SF2">
    <property type="entry name" value="SERINE RECOMBINASE PINE-RELATED"/>
    <property type="match status" value="1"/>
</dbReference>
<dbReference type="SUPFAM" id="SSF55874">
    <property type="entry name" value="ATPase domain of HSP90 chaperone/DNA topoisomerase II/histidine kinase"/>
    <property type="match status" value="1"/>
</dbReference>
<gene>
    <name evidence="5" type="ORF">CCE01nite_09570</name>
</gene>
<reference evidence="5" key="1">
    <citation type="submission" date="2019-06" db="EMBL/GenBank/DDBJ databases">
        <title>Whole genome shotgun sequence of Cellulomonas cellasea NBRC 3753.</title>
        <authorList>
            <person name="Hosoyama A."/>
            <person name="Uohara A."/>
            <person name="Ohji S."/>
            <person name="Ichikawa N."/>
        </authorList>
    </citation>
    <scope>NUCLEOTIDE SEQUENCE [LARGE SCALE GENOMIC DNA]</scope>
    <source>
        <strain evidence="5">NBRC 3753</strain>
    </source>
</reference>
<dbReference type="AlphaFoldDB" id="A0A4Y3KVX0"/>
<keyword evidence="6" id="KW-1185">Reference proteome</keyword>
<dbReference type="InterPro" id="IPR036162">
    <property type="entry name" value="Resolvase-like_N_sf"/>
</dbReference>
<feature type="region of interest" description="Disordered" evidence="3">
    <location>
        <begin position="234"/>
        <end position="255"/>
    </location>
</feature>
<dbReference type="Gene3D" id="3.30.565.10">
    <property type="entry name" value="Histidine kinase-like ATPase, C-terminal domain"/>
    <property type="match status" value="1"/>
</dbReference>
<dbReference type="InterPro" id="IPR006119">
    <property type="entry name" value="Resolv_N"/>
</dbReference>
<feature type="compositionally biased region" description="Basic residues" evidence="3">
    <location>
        <begin position="300"/>
        <end position="311"/>
    </location>
</feature>
<dbReference type="SUPFAM" id="SSF53041">
    <property type="entry name" value="Resolvase-like"/>
    <property type="match status" value="1"/>
</dbReference>
<evidence type="ECO:0000313" key="5">
    <source>
        <dbReference type="EMBL" id="GEA87008.1"/>
    </source>
</evidence>
<organism evidence="5 6">
    <name type="scientific">Cellulomonas cellasea</name>
    <dbReference type="NCBI Taxonomy" id="43670"/>
    <lineage>
        <taxon>Bacteria</taxon>
        <taxon>Bacillati</taxon>
        <taxon>Actinomycetota</taxon>
        <taxon>Actinomycetes</taxon>
        <taxon>Micrococcales</taxon>
        <taxon>Cellulomonadaceae</taxon>
        <taxon>Cellulomonas</taxon>
    </lineage>
</organism>
<evidence type="ECO:0000256" key="2">
    <source>
        <dbReference type="ARBA" id="ARBA00023172"/>
    </source>
</evidence>
<feature type="compositionally biased region" description="Low complexity" evidence="3">
    <location>
        <begin position="234"/>
        <end position="247"/>
    </location>
</feature>
<dbReference type="InterPro" id="IPR050639">
    <property type="entry name" value="SSR_resolvase"/>
</dbReference>
<dbReference type="GO" id="GO:0003677">
    <property type="term" value="F:DNA binding"/>
    <property type="evidence" value="ECO:0007669"/>
    <property type="project" value="UniProtKB-KW"/>
</dbReference>
<proteinExistence type="predicted"/>
<accession>A0A4Y3KVX0</accession>
<dbReference type="Proteomes" id="UP000317046">
    <property type="component" value="Unassembled WGS sequence"/>
</dbReference>
<feature type="region of interest" description="Disordered" evidence="3">
    <location>
        <begin position="299"/>
        <end position="361"/>
    </location>
</feature>
<dbReference type="CDD" id="cd16936">
    <property type="entry name" value="HATPase_RsbW-like"/>
    <property type="match status" value="1"/>
</dbReference>
<dbReference type="Pfam" id="PF13581">
    <property type="entry name" value="HATPase_c_2"/>
    <property type="match status" value="1"/>
</dbReference>
<dbReference type="PANTHER" id="PTHR30461">
    <property type="entry name" value="DNA-INVERTASE FROM LAMBDOID PROPHAGE"/>
    <property type="match status" value="1"/>
</dbReference>
<name>A0A4Y3KVX0_9CELL</name>
<dbReference type="GO" id="GO:0000150">
    <property type="term" value="F:DNA strand exchange activity"/>
    <property type="evidence" value="ECO:0007669"/>
    <property type="project" value="InterPro"/>
</dbReference>
<evidence type="ECO:0000256" key="1">
    <source>
        <dbReference type="ARBA" id="ARBA00023125"/>
    </source>
</evidence>
<dbReference type="InterPro" id="IPR036890">
    <property type="entry name" value="HATPase_C_sf"/>
</dbReference>
<dbReference type="SMART" id="SM00857">
    <property type="entry name" value="Resolvase"/>
    <property type="match status" value="1"/>
</dbReference>
<evidence type="ECO:0000313" key="6">
    <source>
        <dbReference type="Proteomes" id="UP000317046"/>
    </source>
</evidence>
<dbReference type="PROSITE" id="PS51736">
    <property type="entry name" value="RECOMBINASES_3"/>
    <property type="match status" value="1"/>
</dbReference>
<keyword evidence="1" id="KW-0238">DNA-binding</keyword>